<evidence type="ECO:0000256" key="8">
    <source>
        <dbReference type="ARBA" id="ARBA00023303"/>
    </source>
</evidence>
<evidence type="ECO:0000256" key="6">
    <source>
        <dbReference type="ARBA" id="ARBA00023136"/>
    </source>
</evidence>
<dbReference type="InterPro" id="IPR000595">
    <property type="entry name" value="cNMP-bd_dom"/>
</dbReference>
<dbReference type="Gene3D" id="1.10.287.630">
    <property type="entry name" value="Helix hairpin bin"/>
    <property type="match status" value="1"/>
</dbReference>
<dbReference type="EMBL" id="JAKMXF010000111">
    <property type="protein sequence ID" value="KAI6657493.1"/>
    <property type="molecule type" value="Genomic_DNA"/>
</dbReference>
<keyword evidence="2" id="KW-0813">Transport</keyword>
<keyword evidence="4 9" id="KW-1133">Transmembrane helix</keyword>
<dbReference type="GO" id="GO:0044877">
    <property type="term" value="F:protein-containing complex binding"/>
    <property type="evidence" value="ECO:0007669"/>
    <property type="project" value="TreeGrafter"/>
</dbReference>
<dbReference type="PANTHER" id="PTHR45638">
    <property type="entry name" value="CYCLIC NUCLEOTIDE-GATED CATION CHANNEL SUBUNIT A"/>
    <property type="match status" value="1"/>
</dbReference>
<dbReference type="InterPro" id="IPR050866">
    <property type="entry name" value="CNG_cation_channel"/>
</dbReference>
<dbReference type="Gene3D" id="1.10.287.70">
    <property type="match status" value="1"/>
</dbReference>
<feature type="transmembrane region" description="Helical" evidence="9">
    <location>
        <begin position="141"/>
        <end position="160"/>
    </location>
</feature>
<evidence type="ECO:0000256" key="4">
    <source>
        <dbReference type="ARBA" id="ARBA00022989"/>
    </source>
</evidence>
<dbReference type="PANTHER" id="PTHR45638:SF11">
    <property type="entry name" value="CYCLIC NUCLEOTIDE-GATED CATION CHANNEL SUBUNIT A"/>
    <property type="match status" value="1"/>
</dbReference>
<evidence type="ECO:0000256" key="1">
    <source>
        <dbReference type="ARBA" id="ARBA00004141"/>
    </source>
</evidence>
<evidence type="ECO:0000256" key="9">
    <source>
        <dbReference type="SAM" id="Phobius"/>
    </source>
</evidence>
<feature type="transmembrane region" description="Helical" evidence="9">
    <location>
        <begin position="109"/>
        <end position="129"/>
    </location>
</feature>
<dbReference type="FunFam" id="1.10.287.630:FF:000001">
    <property type="entry name" value="Cyclic nucleotide-gated channel alpha 3"/>
    <property type="match status" value="1"/>
</dbReference>
<keyword evidence="8" id="KW-0407">Ion channel</keyword>
<dbReference type="GO" id="GO:0016020">
    <property type="term" value="C:membrane"/>
    <property type="evidence" value="ECO:0007669"/>
    <property type="project" value="UniProtKB-SubCell"/>
</dbReference>
<evidence type="ECO:0000313" key="12">
    <source>
        <dbReference type="Proteomes" id="UP001165289"/>
    </source>
</evidence>
<keyword evidence="3 9" id="KW-0812">Transmembrane</keyword>
<evidence type="ECO:0000256" key="3">
    <source>
        <dbReference type="ARBA" id="ARBA00022692"/>
    </source>
</evidence>
<proteinExistence type="predicted"/>
<dbReference type="Pfam" id="PF00520">
    <property type="entry name" value="Ion_trans"/>
    <property type="match status" value="1"/>
</dbReference>
<dbReference type="PROSITE" id="PS50042">
    <property type="entry name" value="CNMP_BINDING_3"/>
    <property type="match status" value="1"/>
</dbReference>
<dbReference type="SUPFAM" id="SSF81324">
    <property type="entry name" value="Voltage-gated potassium channels"/>
    <property type="match status" value="1"/>
</dbReference>
<feature type="transmembrane region" description="Helical" evidence="9">
    <location>
        <begin position="187"/>
        <end position="204"/>
    </location>
</feature>
<protein>
    <submittedName>
        <fullName evidence="11">Cyclic nucleotide-gated channel photoreceptor</fullName>
    </submittedName>
</protein>
<evidence type="ECO:0000259" key="10">
    <source>
        <dbReference type="PROSITE" id="PS50042"/>
    </source>
</evidence>
<name>A0AAV7K8D8_9METZ</name>
<feature type="transmembrane region" description="Helical" evidence="9">
    <location>
        <begin position="251"/>
        <end position="275"/>
    </location>
</feature>
<comment type="caution">
    <text evidence="11">The sequence shown here is derived from an EMBL/GenBank/DDBJ whole genome shotgun (WGS) entry which is preliminary data.</text>
</comment>
<keyword evidence="12" id="KW-1185">Reference proteome</keyword>
<keyword evidence="6 9" id="KW-0472">Membrane</keyword>
<dbReference type="SUPFAM" id="SSF51206">
    <property type="entry name" value="cAMP-binding domain-like"/>
    <property type="match status" value="1"/>
</dbReference>
<dbReference type="InterPro" id="IPR005821">
    <property type="entry name" value="Ion_trans_dom"/>
</dbReference>
<gene>
    <name evidence="11" type="ORF">LOD99_239</name>
</gene>
<keyword evidence="7" id="KW-1071">Ligand-gated ion channel</keyword>
<dbReference type="AlphaFoldDB" id="A0AAV7K8D8"/>
<organism evidence="11 12">
    <name type="scientific">Oopsacas minuta</name>
    <dbReference type="NCBI Taxonomy" id="111878"/>
    <lineage>
        <taxon>Eukaryota</taxon>
        <taxon>Metazoa</taxon>
        <taxon>Porifera</taxon>
        <taxon>Hexactinellida</taxon>
        <taxon>Hexasterophora</taxon>
        <taxon>Lyssacinosida</taxon>
        <taxon>Leucopsacidae</taxon>
        <taxon>Oopsacas</taxon>
    </lineage>
</organism>
<feature type="domain" description="Cyclic nucleotide-binding" evidence="10">
    <location>
        <begin position="442"/>
        <end position="563"/>
    </location>
</feature>
<dbReference type="SMART" id="SM00100">
    <property type="entry name" value="cNMP"/>
    <property type="match status" value="1"/>
</dbReference>
<evidence type="ECO:0000256" key="2">
    <source>
        <dbReference type="ARBA" id="ARBA00022448"/>
    </source>
</evidence>
<dbReference type="InterPro" id="IPR014710">
    <property type="entry name" value="RmlC-like_jellyroll"/>
</dbReference>
<evidence type="ECO:0000256" key="5">
    <source>
        <dbReference type="ARBA" id="ARBA00023065"/>
    </source>
</evidence>
<dbReference type="CDD" id="cd00038">
    <property type="entry name" value="CAP_ED"/>
    <property type="match status" value="1"/>
</dbReference>
<accession>A0AAV7K8D8</accession>
<feature type="transmembrane region" description="Helical" evidence="9">
    <location>
        <begin position="338"/>
        <end position="364"/>
    </location>
</feature>
<evidence type="ECO:0000256" key="7">
    <source>
        <dbReference type="ARBA" id="ARBA00023286"/>
    </source>
</evidence>
<dbReference type="InterPro" id="IPR018490">
    <property type="entry name" value="cNMP-bd_dom_sf"/>
</dbReference>
<dbReference type="Gene3D" id="2.60.120.10">
    <property type="entry name" value="Jelly Rolls"/>
    <property type="match status" value="1"/>
</dbReference>
<keyword evidence="5" id="KW-0406">Ion transport</keyword>
<dbReference type="Pfam" id="PF00027">
    <property type="entry name" value="cNMP_binding"/>
    <property type="match status" value="1"/>
</dbReference>
<dbReference type="GO" id="GO:0005221">
    <property type="term" value="F:intracellularly cyclic nucleotide-activated monoatomic cation channel activity"/>
    <property type="evidence" value="ECO:0007669"/>
    <property type="project" value="InterPro"/>
</dbReference>
<reference evidence="11 12" key="1">
    <citation type="journal article" date="2023" name="BMC Biol.">
        <title>The compact genome of the sponge Oopsacas minuta (Hexactinellida) is lacking key metazoan core genes.</title>
        <authorList>
            <person name="Santini S."/>
            <person name="Schenkelaars Q."/>
            <person name="Jourda C."/>
            <person name="Duchesne M."/>
            <person name="Belahbib H."/>
            <person name="Rocher C."/>
            <person name="Selva M."/>
            <person name="Riesgo A."/>
            <person name="Vervoort M."/>
            <person name="Leys S.P."/>
            <person name="Kodjabachian L."/>
            <person name="Le Bivic A."/>
            <person name="Borchiellini C."/>
            <person name="Claverie J.M."/>
            <person name="Renard E."/>
        </authorList>
    </citation>
    <scope>NUCLEOTIDE SEQUENCE [LARGE SCALE GENOMIC DNA]</scope>
    <source>
        <strain evidence="11">SPO-2</strain>
    </source>
</reference>
<comment type="subcellular location">
    <subcellularLocation>
        <location evidence="1">Membrane</location>
        <topology evidence="1">Multi-pass membrane protein</topology>
    </subcellularLocation>
</comment>
<sequence length="623" mass="72984">MAFFENEISVARLDNSNNQPRISYTWASGSESTIDKEDDISKNDHLLLGEEYTKFCSLKSTQSQSSTDDLSRRDSIQAYKRVEWIARPEKKIFSFLVGTTLDPSGTATLYWNALVCMVAAYNLIFIPIRSVFPYFEERYRYYWYFVDYLADLYYVIDIIVQMRTSYLEEGCLEYNWKLIMRHYVKSMEFLIDVIAVLPLEFLLIQSHTLWYHNYIISLRLTRLLKFNKIYEFIIRAESRSDRPNYLRLGRLVLILGTIIHLNACLYFMVSTLYAFNIDGDDEWVFQGINETVRLGNETLLVIFPANTFIDQYFHCLHWSTQMLTTIAEVNSPEKSLQFLYAIALLLFAVLMFATLVGNVGNIIINLNAARTRFESRLDNVKQYMHNRNIKESLQDSVLSWFDHLWEKNRGIDEQETLHNLPNKLRAQIAYNANEKVLINNPIYKLGDEGFKIGLILKLRSELFPPREKIYREGHIGNDMYIIRSGRVLLNKQGNKETTIELEDGDFFGMNCVINFDEFGRERSETATTVGFCDILMLEKKDLMELLVDYPDVKEKLSELFNKVVARNCERAKKDELDIAKATKDMNILIHKYNELKEKHIILVDEHRKLYNAVRMSMKLPTVT</sequence>
<dbReference type="Proteomes" id="UP001165289">
    <property type="component" value="Unassembled WGS sequence"/>
</dbReference>
<evidence type="ECO:0000313" key="11">
    <source>
        <dbReference type="EMBL" id="KAI6657493.1"/>
    </source>
</evidence>